<geneLocation type="plasmid" evidence="2 3">
    <name>pLPL</name>
</geneLocation>
<gene>
    <name evidence="2" type="ordered locus">plpl0001</name>
</gene>
<dbReference type="InterPro" id="IPR025669">
    <property type="entry name" value="AAA_dom"/>
</dbReference>
<dbReference type="PANTHER" id="PTHR13696:SF52">
    <property type="entry name" value="PARA FAMILY PROTEIN CT_582"/>
    <property type="match status" value="1"/>
</dbReference>
<evidence type="ECO:0000259" key="1">
    <source>
        <dbReference type="Pfam" id="PF13614"/>
    </source>
</evidence>
<dbReference type="Gene3D" id="3.40.50.300">
    <property type="entry name" value="P-loop containing nucleotide triphosphate hydrolases"/>
    <property type="match status" value="1"/>
</dbReference>
<dbReference type="AlphaFoldDB" id="Q5WS06"/>
<dbReference type="HOGENOM" id="CLU_037612_1_4_6"/>
<keyword evidence="2" id="KW-0614">Plasmid</keyword>
<accession>Q5WS06</accession>
<evidence type="ECO:0000313" key="2">
    <source>
        <dbReference type="EMBL" id="CAH17320.1"/>
    </source>
</evidence>
<name>Q5WS06_LEGPL</name>
<dbReference type="Proteomes" id="UP000002517">
    <property type="component" value="Plasmid pLPL"/>
</dbReference>
<dbReference type="InterPro" id="IPR050678">
    <property type="entry name" value="DNA_Partitioning_ATPase"/>
</dbReference>
<dbReference type="CDD" id="cd02042">
    <property type="entry name" value="ParAB_family"/>
    <property type="match status" value="1"/>
</dbReference>
<dbReference type="Pfam" id="PF13614">
    <property type="entry name" value="AAA_31"/>
    <property type="match status" value="1"/>
</dbReference>
<organism evidence="2 3">
    <name type="scientific">Legionella pneumophila (strain Lens)</name>
    <dbReference type="NCBI Taxonomy" id="297245"/>
    <lineage>
        <taxon>Bacteria</taxon>
        <taxon>Pseudomonadati</taxon>
        <taxon>Pseudomonadota</taxon>
        <taxon>Gammaproteobacteria</taxon>
        <taxon>Legionellales</taxon>
        <taxon>Legionellaceae</taxon>
        <taxon>Legionella</taxon>
    </lineage>
</organism>
<reference evidence="2 3" key="1">
    <citation type="journal article" date="2004" name="Nat. Genet.">
        <title>Evidence in the Legionella pneumophila genome for exploitation of host cell functions and high genome plasticity.</title>
        <authorList>
            <person name="Cazalet C."/>
            <person name="Rusniok C."/>
            <person name="Bruggemann H."/>
            <person name="Zidane N."/>
            <person name="Magnier A."/>
            <person name="Ma L."/>
            <person name="Tichit M."/>
            <person name="Jarraud S."/>
            <person name="Bouchier C."/>
            <person name="Vandenesch F."/>
            <person name="Kunst F."/>
            <person name="Etienne J."/>
            <person name="Glaser P."/>
            <person name="Buchrieser C."/>
        </authorList>
    </citation>
    <scope>NUCLEOTIDE SEQUENCE [LARGE SCALE GENOMIC DNA]</scope>
    <source>
        <strain evidence="2 3">Lens</strain>
        <plasmid evidence="3">Plasmid pLPL</plasmid>
    </source>
</reference>
<dbReference type="EMBL" id="CR628339">
    <property type="protein sequence ID" value="CAH17320.1"/>
    <property type="molecule type" value="Genomic_DNA"/>
</dbReference>
<feature type="domain" description="AAA" evidence="1">
    <location>
        <begin position="82"/>
        <end position="255"/>
    </location>
</feature>
<sequence length="353" mass="39625">MIKIIQNINHIMRFNMDIQNNVTQNHQPKRAISDVADFLGISMQAVHKQLKNKNINCEKIGNKSFLTFESARELFNFKFKRKKIAVQIVKGGTGKTTTINNIASCANTYGARVLLIDADPQGNLTDANGIDAEEYPVLIDLLKDGASIQESIVTVSQGLDLIPSRIENVILDNEIVNGRYPLEKLYNNLLSKVENYYDFILIDCPPTMGQAVTAASLYADIILAPLNPDKFSAKGLKILKQEVDTLNKHFHKKIEYKVFLNKFSSKTILSDKAIVSLISDPELEGKVLSTTVQYAQEIPNITDDNKSSFSNLKKSLVRDDFDRLTRELLEINAETFAKDERALSKNLKEESLA</sequence>
<dbReference type="InterPro" id="IPR027417">
    <property type="entry name" value="P-loop_NTPase"/>
</dbReference>
<protein>
    <recommendedName>
        <fullName evidence="1">AAA domain-containing protein</fullName>
    </recommendedName>
</protein>
<dbReference type="PANTHER" id="PTHR13696">
    <property type="entry name" value="P-LOOP CONTAINING NUCLEOSIDE TRIPHOSPHATE HYDROLASE"/>
    <property type="match status" value="1"/>
</dbReference>
<evidence type="ECO:0000313" key="3">
    <source>
        <dbReference type="Proteomes" id="UP000002517"/>
    </source>
</evidence>
<dbReference type="SUPFAM" id="SSF52540">
    <property type="entry name" value="P-loop containing nucleoside triphosphate hydrolases"/>
    <property type="match status" value="1"/>
</dbReference>
<dbReference type="KEGG" id="lpf:plpl0001"/>
<proteinExistence type="predicted"/>